<evidence type="ECO:0000313" key="2">
    <source>
        <dbReference type="EMBL" id="NBI08357.1"/>
    </source>
</evidence>
<name>A0A845QZH4_9CLOT</name>
<organism evidence="2 3">
    <name type="scientific">Senegalia massiliensis</name>
    <dbReference type="NCBI Taxonomy" id="1720316"/>
    <lineage>
        <taxon>Bacteria</taxon>
        <taxon>Bacillati</taxon>
        <taxon>Bacillota</taxon>
        <taxon>Clostridia</taxon>
        <taxon>Eubacteriales</taxon>
        <taxon>Clostridiaceae</taxon>
        <taxon>Senegalia</taxon>
    </lineage>
</organism>
<feature type="transmembrane region" description="Helical" evidence="1">
    <location>
        <begin position="37"/>
        <end position="56"/>
    </location>
</feature>
<keyword evidence="1" id="KW-0812">Transmembrane</keyword>
<keyword evidence="3" id="KW-1185">Reference proteome</keyword>
<feature type="transmembrane region" description="Helical" evidence="1">
    <location>
        <begin position="7"/>
        <end position="25"/>
    </location>
</feature>
<dbReference type="Proteomes" id="UP000467132">
    <property type="component" value="Unassembled WGS sequence"/>
</dbReference>
<keyword evidence="1" id="KW-0472">Membrane</keyword>
<dbReference type="AlphaFoldDB" id="A0A845QZH4"/>
<gene>
    <name evidence="2" type="ORF">D3Z33_16005</name>
</gene>
<protein>
    <submittedName>
        <fullName evidence="2">Uncharacterized protein</fullName>
    </submittedName>
</protein>
<proteinExistence type="predicted"/>
<evidence type="ECO:0000256" key="1">
    <source>
        <dbReference type="SAM" id="Phobius"/>
    </source>
</evidence>
<dbReference type="EMBL" id="QXXA01000032">
    <property type="protein sequence ID" value="NBI08357.1"/>
    <property type="molecule type" value="Genomic_DNA"/>
</dbReference>
<accession>A0A845QZH4</accession>
<comment type="caution">
    <text evidence="2">The sequence shown here is derived from an EMBL/GenBank/DDBJ whole genome shotgun (WGS) entry which is preliminary data.</text>
</comment>
<sequence>MKFYNIVKKIIIIVLFLLYIGYLFYKAPIFNHFKILNLIEYFIVLFGGGYLNFIFLKREIYPIFKKD</sequence>
<evidence type="ECO:0000313" key="3">
    <source>
        <dbReference type="Proteomes" id="UP000467132"/>
    </source>
</evidence>
<keyword evidence="1" id="KW-1133">Transmembrane helix</keyword>
<reference evidence="2 3" key="1">
    <citation type="submission" date="2018-08" db="EMBL/GenBank/DDBJ databases">
        <title>Murine metabolic-syndrome-specific gut microbial biobank.</title>
        <authorList>
            <person name="Liu C."/>
        </authorList>
    </citation>
    <scope>NUCLEOTIDE SEQUENCE [LARGE SCALE GENOMIC DNA]</scope>
    <source>
        <strain evidence="2 3">583</strain>
    </source>
</reference>